<name>A0A9N9H9F2_9GLOM</name>
<keyword evidence="3" id="KW-1185">Reference proteome</keyword>
<reference evidence="2" key="1">
    <citation type="submission" date="2021-06" db="EMBL/GenBank/DDBJ databases">
        <authorList>
            <person name="Kallberg Y."/>
            <person name="Tangrot J."/>
            <person name="Rosling A."/>
        </authorList>
    </citation>
    <scope>NUCLEOTIDE SEQUENCE</scope>
    <source>
        <strain evidence="2">BR232B</strain>
    </source>
</reference>
<accession>A0A9N9H9F2</accession>
<evidence type="ECO:0000313" key="3">
    <source>
        <dbReference type="Proteomes" id="UP000789739"/>
    </source>
</evidence>
<protein>
    <submittedName>
        <fullName evidence="2">7651_t:CDS:1</fullName>
    </submittedName>
</protein>
<dbReference type="SUPFAM" id="SSF56112">
    <property type="entry name" value="Protein kinase-like (PK-like)"/>
    <property type="match status" value="1"/>
</dbReference>
<dbReference type="EMBL" id="CAJVPI010003448">
    <property type="protein sequence ID" value="CAG8658538.1"/>
    <property type="molecule type" value="Genomic_DNA"/>
</dbReference>
<evidence type="ECO:0000259" key="1">
    <source>
        <dbReference type="PROSITE" id="PS50011"/>
    </source>
</evidence>
<dbReference type="Proteomes" id="UP000789739">
    <property type="component" value="Unassembled WGS sequence"/>
</dbReference>
<dbReference type="Gene3D" id="1.10.510.10">
    <property type="entry name" value="Transferase(Phosphotransferase) domain 1"/>
    <property type="match status" value="1"/>
</dbReference>
<dbReference type="AlphaFoldDB" id="A0A9N9H9F2"/>
<dbReference type="GO" id="GO:0004672">
    <property type="term" value="F:protein kinase activity"/>
    <property type="evidence" value="ECO:0007669"/>
    <property type="project" value="InterPro"/>
</dbReference>
<evidence type="ECO:0000313" key="2">
    <source>
        <dbReference type="EMBL" id="CAG8658538.1"/>
    </source>
</evidence>
<dbReference type="InterPro" id="IPR000719">
    <property type="entry name" value="Prot_kinase_dom"/>
</dbReference>
<dbReference type="InterPro" id="IPR011009">
    <property type="entry name" value="Kinase-like_dom_sf"/>
</dbReference>
<sequence>MAAGLSIGEVAEPVMSAGLTVKAGAAFLEKPVCEPLVPVMPSVVLPHNECMLLETAHLFKALKIALSDLEKFYDQLRNQQDLDISDLNDQLCYPYIDHVKVGKIDAKLTYIDSRGDHIFNAEMKYGSTSLSRIVIVKFTKRYSIECHTTCHNMEFAPELFVCEQVAGGWYVVIMELLMEYHTAHSLAGEYLLSSKTLKQVETLVKKMHDLGFVHGDLRLPNILVGPECSVKLVDFDWAGKIGEAIYPPLIIMNRKISWHPEVKFGAEIWPEHDLYMLSRVLNNLPKS</sequence>
<dbReference type="Pfam" id="PF06293">
    <property type="entry name" value="Kdo"/>
    <property type="match status" value="1"/>
</dbReference>
<dbReference type="OrthoDB" id="2416192at2759"/>
<comment type="caution">
    <text evidence="2">The sequence shown here is derived from an EMBL/GenBank/DDBJ whole genome shotgun (WGS) entry which is preliminary data.</text>
</comment>
<organism evidence="2 3">
    <name type="scientific">Paraglomus brasilianum</name>
    <dbReference type="NCBI Taxonomy" id="144538"/>
    <lineage>
        <taxon>Eukaryota</taxon>
        <taxon>Fungi</taxon>
        <taxon>Fungi incertae sedis</taxon>
        <taxon>Mucoromycota</taxon>
        <taxon>Glomeromycotina</taxon>
        <taxon>Glomeromycetes</taxon>
        <taxon>Paraglomerales</taxon>
        <taxon>Paraglomeraceae</taxon>
        <taxon>Paraglomus</taxon>
    </lineage>
</organism>
<dbReference type="GO" id="GO:0005524">
    <property type="term" value="F:ATP binding"/>
    <property type="evidence" value="ECO:0007669"/>
    <property type="project" value="InterPro"/>
</dbReference>
<feature type="domain" description="Protein kinase" evidence="1">
    <location>
        <begin position="58"/>
        <end position="287"/>
    </location>
</feature>
<dbReference type="PROSITE" id="PS50011">
    <property type="entry name" value="PROTEIN_KINASE_DOM"/>
    <property type="match status" value="1"/>
</dbReference>
<gene>
    <name evidence="2" type="ORF">PBRASI_LOCUS10656</name>
</gene>
<proteinExistence type="predicted"/>